<comment type="caution">
    <text evidence="3">The sequence shown here is derived from an EMBL/GenBank/DDBJ whole genome shotgun (WGS) entry which is preliminary data.</text>
</comment>
<evidence type="ECO:0000259" key="2">
    <source>
        <dbReference type="Pfam" id="PF14347"/>
    </source>
</evidence>
<reference evidence="3" key="1">
    <citation type="submission" date="2023-02" db="EMBL/GenBank/DDBJ databases">
        <title>Tahibacter soli sp. nov. isolated from soil.</title>
        <authorList>
            <person name="Baek J.H."/>
            <person name="Lee J.K."/>
            <person name="Choi D.G."/>
            <person name="Jeon C.O."/>
        </authorList>
    </citation>
    <scope>NUCLEOTIDE SEQUENCE</scope>
    <source>
        <strain evidence="3">BL</strain>
    </source>
</reference>
<evidence type="ECO:0000313" key="3">
    <source>
        <dbReference type="EMBL" id="MDC8012185.1"/>
    </source>
</evidence>
<dbReference type="Pfam" id="PF14347">
    <property type="entry name" value="DUF4399"/>
    <property type="match status" value="1"/>
</dbReference>
<evidence type="ECO:0000313" key="4">
    <source>
        <dbReference type="Proteomes" id="UP001139971"/>
    </source>
</evidence>
<gene>
    <name evidence="3" type="ORF">OD750_006450</name>
</gene>
<organism evidence="3 4">
    <name type="scientific">Tahibacter soli</name>
    <dbReference type="NCBI Taxonomy" id="2983605"/>
    <lineage>
        <taxon>Bacteria</taxon>
        <taxon>Pseudomonadati</taxon>
        <taxon>Pseudomonadota</taxon>
        <taxon>Gammaproteobacteria</taxon>
        <taxon>Lysobacterales</taxon>
        <taxon>Rhodanobacteraceae</taxon>
        <taxon>Tahibacter</taxon>
    </lineage>
</organism>
<dbReference type="Proteomes" id="UP001139971">
    <property type="component" value="Unassembled WGS sequence"/>
</dbReference>
<dbReference type="AlphaFoldDB" id="A0A9X3YJC5"/>
<evidence type="ECO:0000256" key="1">
    <source>
        <dbReference type="SAM" id="SignalP"/>
    </source>
</evidence>
<feature type="signal peptide" evidence="1">
    <location>
        <begin position="1"/>
        <end position="19"/>
    </location>
</feature>
<dbReference type="InterPro" id="IPR025512">
    <property type="entry name" value="DUF4399"/>
</dbReference>
<dbReference type="RefSeq" id="WP_263543436.1">
    <property type="nucleotide sequence ID" value="NZ_JAOVZO020000003.1"/>
</dbReference>
<dbReference type="EMBL" id="JAOVZO020000003">
    <property type="protein sequence ID" value="MDC8012185.1"/>
    <property type="molecule type" value="Genomic_DNA"/>
</dbReference>
<sequence>MFKTLAAIALAAACTVAVAQDAAKPSGLPRTKAVAGTELYFIAPADGATVEKTFTVRFGLKGMGVAPAGVVKDGTGHHHLLIDVKDLPPMDLPLPNDDTHKHYGLGQTETTVTLPPGEHTLQLVLGDAAHIPLDPPVLSKKITVHVK</sequence>
<feature type="chain" id="PRO_5040909103" evidence="1">
    <location>
        <begin position="20"/>
        <end position="147"/>
    </location>
</feature>
<feature type="domain" description="DUF4399" evidence="2">
    <location>
        <begin position="56"/>
        <end position="147"/>
    </location>
</feature>
<keyword evidence="4" id="KW-1185">Reference proteome</keyword>
<keyword evidence="1" id="KW-0732">Signal</keyword>
<protein>
    <submittedName>
        <fullName evidence="3">DUF4399 domain-containing protein</fullName>
    </submittedName>
</protein>
<name>A0A9X3YJC5_9GAMM</name>
<accession>A0A9X3YJC5</accession>
<proteinExistence type="predicted"/>